<evidence type="ECO:0000313" key="3">
    <source>
        <dbReference type="Proteomes" id="UP000464036"/>
    </source>
</evidence>
<dbReference type="Proteomes" id="UP000464036">
    <property type="component" value="Segment"/>
</dbReference>
<organism evidence="2 3">
    <name type="scientific">Flavobacterium phage vB_FspS_hattifnatt9-1</name>
    <dbReference type="NCBI Taxonomy" id="2686246"/>
    <lineage>
        <taxon>Viruses</taxon>
        <taxon>Duplodnaviria</taxon>
        <taxon>Heunggongvirae</taxon>
        <taxon>Uroviricota</taxon>
        <taxon>Caudoviricetes</taxon>
        <taxon>Hattifnattvirus</taxon>
        <taxon>Hattifnattvirus hattifnatt</taxon>
    </lineage>
</organism>
<proteinExistence type="predicted"/>
<evidence type="ECO:0000256" key="1">
    <source>
        <dbReference type="SAM" id="MobiDB-lite"/>
    </source>
</evidence>
<feature type="region of interest" description="Disordered" evidence="1">
    <location>
        <begin position="307"/>
        <end position="330"/>
    </location>
</feature>
<evidence type="ECO:0000313" key="2">
    <source>
        <dbReference type="EMBL" id="QHB38757.1"/>
    </source>
</evidence>
<protein>
    <submittedName>
        <fullName evidence="2">Structural protein</fullName>
    </submittedName>
</protein>
<gene>
    <name evidence="2" type="ORF">hattifnatt91_gp072</name>
</gene>
<accession>A0A6B9L9N9</accession>
<reference evidence="2 3" key="1">
    <citation type="journal article" date="2020" name="Viruses">
        <title>Diversity and Host Interactions Among Virulent and Temperate Baltic Sea Flavobacterium Phages.</title>
        <authorList>
            <person name="Nilsson E."/>
            <person name="Bayfield O.W."/>
            <person name="Lundin D."/>
            <person name="Antson A.A."/>
            <person name="Holmfeldt K."/>
        </authorList>
    </citation>
    <scope>NUCLEOTIDE SEQUENCE [LARGE SCALE GENOMIC DNA]</scope>
</reference>
<name>A0A6B9L9N9_9CAUD</name>
<keyword evidence="3" id="KW-1185">Reference proteome</keyword>
<sequence>MLKLTKKGDKYWLFEDSEIGLFSPSKFTINLLNNVITIVYENGLKSKTYNVIDCEIYDLGSLVPFTTSSGDDFMAKLEELNCPCFQKNENIYIGSGGTWSDLTDFNSLTDATTPLSGTEEIPIVQSGVTKKVAVSEIGGGATLKVIAQNLTDSVAVTGTTSNTTVETYTIPANTFIVGDTIILKSRVIKTGVNGVVSQRPNIAGIEMFAQSSPATNLYHQIERQLIVKSETITEEIVLTSNASTSNGSFLSNQRINIDWSLPQTLTLNISNSHISDSSIVSFWQLLRIRKTDSLSGGGGGVSNHSELVLDDGTNPHGTTKTDVGLGNVDNTSDLNKPISTATQTALNDRLQWLVKDTTPTTAVTGTTSRTQIGSSILIPDNTFSTEDVMILDGYAVEKTAGIGTCQIQIWHNTSDTLTGATAIAVFSMANANVSAKMVRTFEISEGLLKCRINGTTNAISDIGALSFTPLSISFDPTIDNYFFTTVNLGNASDSVTRTQLLISK</sequence>
<dbReference type="EMBL" id="MN812207">
    <property type="protein sequence ID" value="QHB38757.1"/>
    <property type="molecule type" value="Genomic_DNA"/>
</dbReference>